<dbReference type="GeneID" id="78526370"/>
<reference evidence="1 2" key="1">
    <citation type="submission" date="2014-08" db="EMBL/GenBank/DDBJ databases">
        <title>Whole genome shotgun sequence of Sphingomonas paucimobilis NBRC 13935.</title>
        <authorList>
            <person name="Hosoyama A."/>
            <person name="Hashimoto M."/>
            <person name="Hosoyama Y."/>
            <person name="Noguchi M."/>
            <person name="Uohara A."/>
            <person name="Ohji S."/>
            <person name="Katano-Makiyama Y."/>
            <person name="Ichikawa N."/>
            <person name="Kimura A."/>
            <person name="Yamazoe A."/>
            <person name="Fujita N."/>
        </authorList>
    </citation>
    <scope>NUCLEOTIDE SEQUENCE [LARGE SCALE GENOMIC DNA]</scope>
    <source>
        <strain evidence="1 2">NBRC 13935</strain>
    </source>
</reference>
<dbReference type="Proteomes" id="UP000032025">
    <property type="component" value="Unassembled WGS sequence"/>
</dbReference>
<organism evidence="1 2">
    <name type="scientific">Sphingomonas paucimobilis NBRC 13935</name>
    <dbReference type="NCBI Taxonomy" id="1219050"/>
    <lineage>
        <taxon>Bacteria</taxon>
        <taxon>Pseudomonadati</taxon>
        <taxon>Pseudomonadota</taxon>
        <taxon>Alphaproteobacteria</taxon>
        <taxon>Sphingomonadales</taxon>
        <taxon>Sphingomonadaceae</taxon>
        <taxon>Sphingomonas</taxon>
    </lineage>
</organism>
<dbReference type="Pfam" id="PF05954">
    <property type="entry name" value="Phage_GPD"/>
    <property type="match status" value="1"/>
</dbReference>
<evidence type="ECO:0000313" key="1">
    <source>
        <dbReference type="EMBL" id="GAN12459.1"/>
    </source>
</evidence>
<dbReference type="EMBL" id="BBJS01000010">
    <property type="protein sequence ID" value="GAN12459.1"/>
    <property type="molecule type" value="Genomic_DNA"/>
</dbReference>
<protein>
    <submittedName>
        <fullName evidence="1">DNA, contig: SP610</fullName>
    </submittedName>
</protein>
<proteinExistence type="predicted"/>
<gene>
    <name evidence="1" type="ORF">SP6_10_00390</name>
</gene>
<accession>A0A0C9MYQ7</accession>
<name>A0A0C9MYQ7_SPHPI</name>
<dbReference type="AlphaFoldDB" id="A0A0C9MYQ7"/>
<sequence>MIQPIPDFRVTVDGRDITQILRGRVALPGGRTRPRLISMGISEKRGEEADTFDLVLDDSDDALDLPPTGAKIRVSLGWRQGTGVTPGLVDKGEFHVETIDHGGSPPALTIRAKAADFTAGLKQRREKGHNATTIGAIITEIAQRHGYQARCAAVLASIAVQAKAQSRESDLAFLRRLGREYDAVATVKAGALIFKPVGDGLSPSGKTLPSITIVKASGDAHQFSRQKRDDAEGVQATWHNRATGKRETFVSGKKDGARRLSRVYATEEAAQQAAKAAQGRAAREPVSFSINLALGRADLGPEQKAKVSGFKTQIDAVDWLVTEVSHSLGDGGFRTQVKLEQG</sequence>
<dbReference type="SUPFAM" id="SSF69279">
    <property type="entry name" value="Phage tail proteins"/>
    <property type="match status" value="1"/>
</dbReference>
<keyword evidence="2" id="KW-1185">Reference proteome</keyword>
<comment type="caution">
    <text evidence="1">The sequence shown here is derived from an EMBL/GenBank/DDBJ whole genome shotgun (WGS) entry which is preliminary data.</text>
</comment>
<dbReference type="RefSeq" id="WP_042468440.1">
    <property type="nucleotide sequence ID" value="NZ_BBJS01000010.1"/>
</dbReference>
<evidence type="ECO:0000313" key="2">
    <source>
        <dbReference type="Proteomes" id="UP000032025"/>
    </source>
</evidence>